<dbReference type="Gene3D" id="3.30.1520.10">
    <property type="entry name" value="Phox-like domain"/>
    <property type="match status" value="1"/>
</dbReference>
<dbReference type="OrthoDB" id="428895at2759"/>
<evidence type="ECO:0000256" key="1">
    <source>
        <dbReference type="ARBA" id="ARBA00004116"/>
    </source>
</evidence>
<dbReference type="Proteomes" id="UP000095023">
    <property type="component" value="Unassembled WGS sequence"/>
</dbReference>
<dbReference type="GO" id="GO:0000329">
    <property type="term" value="C:fungal-type vacuole membrane"/>
    <property type="evidence" value="ECO:0007669"/>
    <property type="project" value="UniProtKB-ARBA"/>
</dbReference>
<dbReference type="EMBL" id="KV453842">
    <property type="protein sequence ID" value="ODV90166.1"/>
    <property type="molecule type" value="Genomic_DNA"/>
</dbReference>
<sequence>MEISILSTGSVQLPTPHIVYNISVKNGENVHKVSHRYSDFVVLNNELSHHGIPLPSLPPKVHLGLGDKIEKRREGLERYLKIVVTLEDGRLLETSTLRAFLNLPTDTRRTSDVPDWLEYYRSVKTQLHNIRRQLVDQRGFGGSDRKVVLEAKTMLIRSGRDLSTLEAELKASTGLGPGELRRRRELYSTLLNEKNALDDLLRSIPASAPQTDTAYTEQASASDRHALFQSNGADRPRRVIGKPAETAETRIRDNTGLLELQKTKINEQDEQLEDLHTVIARQKQLGIDINSELELHNAALDQIDSDMDIANRKLKKGSKAITRFT</sequence>
<organism evidence="8 9">
    <name type="scientific">Tortispora caseinolytica NRRL Y-17796</name>
    <dbReference type="NCBI Taxonomy" id="767744"/>
    <lineage>
        <taxon>Eukaryota</taxon>
        <taxon>Fungi</taxon>
        <taxon>Dikarya</taxon>
        <taxon>Ascomycota</taxon>
        <taxon>Saccharomycotina</taxon>
        <taxon>Trigonopsidomycetes</taxon>
        <taxon>Trigonopsidales</taxon>
        <taxon>Trigonopsidaceae</taxon>
        <taxon>Tortispora</taxon>
    </lineage>
</organism>
<evidence type="ECO:0008006" key="10">
    <source>
        <dbReference type="Google" id="ProtNLM"/>
    </source>
</evidence>
<dbReference type="GO" id="GO:0097576">
    <property type="term" value="P:vacuole fusion"/>
    <property type="evidence" value="ECO:0007669"/>
    <property type="project" value="UniProtKB-ARBA"/>
</dbReference>
<evidence type="ECO:0000256" key="3">
    <source>
        <dbReference type="ARBA" id="ARBA00023054"/>
    </source>
</evidence>
<evidence type="ECO:0000259" key="7">
    <source>
        <dbReference type="PROSITE" id="PS50195"/>
    </source>
</evidence>
<evidence type="ECO:0000256" key="2">
    <source>
        <dbReference type="ARBA" id="ARBA00022554"/>
    </source>
</evidence>
<proteinExistence type="predicted"/>
<evidence type="ECO:0000256" key="4">
    <source>
        <dbReference type="ARBA" id="ARBA00054927"/>
    </source>
</evidence>
<dbReference type="SMART" id="SM00397">
    <property type="entry name" value="t_SNARE"/>
    <property type="match status" value="1"/>
</dbReference>
<feature type="compositionally biased region" description="Polar residues" evidence="5">
    <location>
        <begin position="209"/>
        <end position="221"/>
    </location>
</feature>
<dbReference type="GO" id="GO:0005768">
    <property type="term" value="C:endosome"/>
    <property type="evidence" value="ECO:0007669"/>
    <property type="project" value="TreeGrafter"/>
</dbReference>
<dbReference type="InterPro" id="IPR000727">
    <property type="entry name" value="T_SNARE_dom"/>
</dbReference>
<reference evidence="9" key="1">
    <citation type="submission" date="2016-02" db="EMBL/GenBank/DDBJ databases">
        <title>Comparative genomics of biotechnologically important yeasts.</title>
        <authorList>
            <consortium name="DOE Joint Genome Institute"/>
            <person name="Riley R."/>
            <person name="Haridas S."/>
            <person name="Wolfe K.H."/>
            <person name="Lopes M.R."/>
            <person name="Hittinger C.T."/>
            <person name="Goker M."/>
            <person name="Salamov A."/>
            <person name="Wisecaver J."/>
            <person name="Long T.M."/>
            <person name="Aerts A.L."/>
            <person name="Barry K."/>
            <person name="Choi C."/>
            <person name="Clum A."/>
            <person name="Coughlan A.Y."/>
            <person name="Deshpande S."/>
            <person name="Douglass A.P."/>
            <person name="Hanson S.J."/>
            <person name="Klenk H.-P."/>
            <person name="Labutti K."/>
            <person name="Lapidus A."/>
            <person name="Lindquist E."/>
            <person name="Lipzen A."/>
            <person name="Meier-Kolthoff J.P."/>
            <person name="Ohm R.A."/>
            <person name="Otillar R.P."/>
            <person name="Pangilinan J."/>
            <person name="Peng Y."/>
            <person name="Rokas A."/>
            <person name="Rosa C.A."/>
            <person name="Scheuner C."/>
            <person name="Sibirny A.A."/>
            <person name="Slot J.C."/>
            <person name="Stielow J.B."/>
            <person name="Sun H."/>
            <person name="Kurtzman C.P."/>
            <person name="Blackwell M."/>
            <person name="Jeffries T.W."/>
            <person name="Grigoriev I.V."/>
        </authorList>
    </citation>
    <scope>NUCLEOTIDE SEQUENCE [LARGE SCALE GENOMIC DNA]</scope>
    <source>
        <strain evidence="9">NRRL Y-17796</strain>
    </source>
</reference>
<dbReference type="SUPFAM" id="SSF64268">
    <property type="entry name" value="PX domain"/>
    <property type="match status" value="1"/>
</dbReference>
<gene>
    <name evidence="8" type="ORF">CANCADRAFT_1899</name>
</gene>
<keyword evidence="3" id="KW-0175">Coiled coil</keyword>
<keyword evidence="2" id="KW-0926">Vacuole</keyword>
<dbReference type="GO" id="GO:0007034">
    <property type="term" value="P:vacuolar transport"/>
    <property type="evidence" value="ECO:0007669"/>
    <property type="project" value="UniProtKB-ARBA"/>
</dbReference>
<feature type="domain" description="PX" evidence="7">
    <location>
        <begin position="1"/>
        <end position="108"/>
    </location>
</feature>
<dbReference type="InterPro" id="IPR036871">
    <property type="entry name" value="PX_dom_sf"/>
</dbReference>
<feature type="domain" description="T-SNARE coiled-coil homology" evidence="6">
    <location>
        <begin position="262"/>
        <end position="324"/>
    </location>
</feature>
<dbReference type="PROSITE" id="PS50192">
    <property type="entry name" value="T_SNARE"/>
    <property type="match status" value="1"/>
</dbReference>
<dbReference type="FunFam" id="1.20.5.110:FF:000058">
    <property type="entry name" value="VAM7p Vacuolar SNARE protein"/>
    <property type="match status" value="1"/>
</dbReference>
<dbReference type="PANTHER" id="PTHR10555:SF170">
    <property type="entry name" value="FI18122P1"/>
    <property type="match status" value="1"/>
</dbReference>
<dbReference type="Pfam" id="PF00787">
    <property type="entry name" value="PX"/>
    <property type="match status" value="1"/>
</dbReference>
<evidence type="ECO:0000256" key="5">
    <source>
        <dbReference type="SAM" id="MobiDB-lite"/>
    </source>
</evidence>
<dbReference type="InterPro" id="IPR001683">
    <property type="entry name" value="PX_dom"/>
</dbReference>
<comment type="function">
    <text evidence="4">Essential for proper morphogenesis of the vacuole. May exist as structural reinforcement on the surface of the vacuolar membrane and be required for maintenance against rupture by osmotic pressure.</text>
</comment>
<keyword evidence="9" id="KW-1185">Reference proteome</keyword>
<dbReference type="Gene3D" id="1.20.5.110">
    <property type="match status" value="1"/>
</dbReference>
<dbReference type="GO" id="GO:0035091">
    <property type="term" value="F:phosphatidylinositol binding"/>
    <property type="evidence" value="ECO:0007669"/>
    <property type="project" value="InterPro"/>
</dbReference>
<dbReference type="GO" id="GO:0016192">
    <property type="term" value="P:vesicle-mediated transport"/>
    <property type="evidence" value="ECO:0007669"/>
    <property type="project" value="UniProtKB-ARBA"/>
</dbReference>
<dbReference type="PROSITE" id="PS50195">
    <property type="entry name" value="PX"/>
    <property type="match status" value="1"/>
</dbReference>
<dbReference type="SUPFAM" id="SSF58038">
    <property type="entry name" value="SNARE fusion complex"/>
    <property type="match status" value="1"/>
</dbReference>
<dbReference type="SMART" id="SM00312">
    <property type="entry name" value="PX"/>
    <property type="match status" value="1"/>
</dbReference>
<evidence type="ECO:0000313" key="8">
    <source>
        <dbReference type="EMBL" id="ODV90166.1"/>
    </source>
</evidence>
<evidence type="ECO:0000259" key="6">
    <source>
        <dbReference type="PROSITE" id="PS50192"/>
    </source>
</evidence>
<name>A0A1E4TEI8_9ASCO</name>
<dbReference type="PANTHER" id="PTHR10555">
    <property type="entry name" value="SORTING NEXIN"/>
    <property type="match status" value="1"/>
</dbReference>
<comment type="subcellular location">
    <subcellularLocation>
        <location evidence="1">Vacuole</location>
    </subcellularLocation>
</comment>
<evidence type="ECO:0000313" key="9">
    <source>
        <dbReference type="Proteomes" id="UP000095023"/>
    </source>
</evidence>
<protein>
    <recommendedName>
        <fullName evidence="10">t-SNARE coiled-coil homology domain-containing protein</fullName>
    </recommendedName>
</protein>
<dbReference type="AlphaFoldDB" id="A0A1E4TEI8"/>
<feature type="region of interest" description="Disordered" evidence="5">
    <location>
        <begin position="209"/>
        <end position="237"/>
    </location>
</feature>
<accession>A0A1E4TEI8</accession>
<dbReference type="CDD" id="cd15858">
    <property type="entry name" value="SNARE_VAM7"/>
    <property type="match status" value="1"/>
</dbReference>